<feature type="chain" id="PRO_5039547420" description="Probable periplasmic serine endoprotease DegP-like" evidence="18">
    <location>
        <begin position="26"/>
        <end position="498"/>
    </location>
</feature>
<dbReference type="InterPro" id="IPR011782">
    <property type="entry name" value="Pept_S1C_Do"/>
</dbReference>
<evidence type="ECO:0000256" key="10">
    <source>
        <dbReference type="ARBA" id="ARBA00022764"/>
    </source>
</evidence>
<evidence type="ECO:0000256" key="6">
    <source>
        <dbReference type="ARBA" id="ARBA00013958"/>
    </source>
</evidence>
<feature type="compositionally biased region" description="Acidic residues" evidence="17">
    <location>
        <begin position="76"/>
        <end position="85"/>
    </location>
</feature>
<feature type="active site" description="Charge relay system" evidence="15">
    <location>
        <position position="156"/>
    </location>
</feature>
<dbReference type="GO" id="GO:0042597">
    <property type="term" value="C:periplasmic space"/>
    <property type="evidence" value="ECO:0007669"/>
    <property type="project" value="UniProtKB-SubCell"/>
</dbReference>
<keyword evidence="12" id="KW-0720">Serine protease</keyword>
<feature type="binding site" evidence="16">
    <location>
        <position position="156"/>
    </location>
    <ligand>
        <name>substrate</name>
    </ligand>
</feature>
<gene>
    <name evidence="20" type="ORF">H8F01_21550</name>
</gene>
<organism evidence="20 21">
    <name type="scientific">Dyella telluris</name>
    <dbReference type="NCBI Taxonomy" id="2763498"/>
    <lineage>
        <taxon>Bacteria</taxon>
        <taxon>Pseudomonadati</taxon>
        <taxon>Pseudomonadota</taxon>
        <taxon>Gammaproteobacteria</taxon>
        <taxon>Lysobacterales</taxon>
        <taxon>Rhodanobacteraceae</taxon>
        <taxon>Dyella</taxon>
    </lineage>
</organism>
<dbReference type="SMART" id="SM00228">
    <property type="entry name" value="PDZ"/>
    <property type="match status" value="2"/>
</dbReference>
<dbReference type="Gene3D" id="2.30.42.60">
    <property type="match status" value="1"/>
</dbReference>
<dbReference type="Gene3D" id="2.40.10.120">
    <property type="match status" value="1"/>
</dbReference>
<keyword evidence="9" id="KW-0677">Repeat</keyword>
<protein>
    <recommendedName>
        <fullName evidence="6">Probable periplasmic serine endoprotease DegP-like</fullName>
        <ecNumber evidence="5">3.4.21.107</ecNumber>
    </recommendedName>
    <alternativeName>
        <fullName evidence="14">Protease Do</fullName>
    </alternativeName>
</protein>
<evidence type="ECO:0000256" key="15">
    <source>
        <dbReference type="PIRSR" id="PIRSR611782-1"/>
    </source>
</evidence>
<keyword evidence="11" id="KW-0378">Hydrolase</keyword>
<dbReference type="Pfam" id="PF13180">
    <property type="entry name" value="PDZ_2"/>
    <property type="match status" value="2"/>
</dbReference>
<evidence type="ECO:0000256" key="4">
    <source>
        <dbReference type="ARBA" id="ARBA00010541"/>
    </source>
</evidence>
<evidence type="ECO:0000256" key="17">
    <source>
        <dbReference type="SAM" id="MobiDB-lite"/>
    </source>
</evidence>
<evidence type="ECO:0000256" key="9">
    <source>
        <dbReference type="ARBA" id="ARBA00022737"/>
    </source>
</evidence>
<dbReference type="InterPro" id="IPR001478">
    <property type="entry name" value="PDZ"/>
</dbReference>
<dbReference type="InterPro" id="IPR036034">
    <property type="entry name" value="PDZ_sf"/>
</dbReference>
<dbReference type="GO" id="GO:0006508">
    <property type="term" value="P:proteolysis"/>
    <property type="evidence" value="ECO:0007669"/>
    <property type="project" value="UniProtKB-KW"/>
</dbReference>
<evidence type="ECO:0000256" key="13">
    <source>
        <dbReference type="ARBA" id="ARBA00023016"/>
    </source>
</evidence>
<evidence type="ECO:0000256" key="11">
    <source>
        <dbReference type="ARBA" id="ARBA00022801"/>
    </source>
</evidence>
<keyword evidence="13" id="KW-0346">Stress response</keyword>
<comment type="catalytic activity">
    <reaction evidence="1">
        <text>Acts on substrates that are at least partially unfolded. The cleavage site P1 residue is normally between a pair of hydrophobic residues, such as Val-|-Val.</text>
        <dbReference type="EC" id="3.4.21.107"/>
    </reaction>
</comment>
<dbReference type="PANTHER" id="PTHR22939:SF130">
    <property type="entry name" value="PERIPLASMIC SERINE ENDOPROTEASE DEGP-LIKE-RELATED"/>
    <property type="match status" value="1"/>
</dbReference>
<feature type="binding site" evidence="16">
    <location>
        <begin position="230"/>
        <end position="232"/>
    </location>
    <ligand>
        <name>substrate</name>
    </ligand>
</feature>
<feature type="binding site" evidence="16">
    <location>
        <position position="126"/>
    </location>
    <ligand>
        <name>substrate</name>
    </ligand>
</feature>
<dbReference type="Pfam" id="PF13365">
    <property type="entry name" value="Trypsin_2"/>
    <property type="match status" value="1"/>
</dbReference>
<dbReference type="CDD" id="cd10839">
    <property type="entry name" value="cpPDZ1_DegP-like"/>
    <property type="match status" value="1"/>
</dbReference>
<feature type="signal peptide" evidence="18">
    <location>
        <begin position="1"/>
        <end position="25"/>
    </location>
</feature>
<dbReference type="FunFam" id="2.40.10.120:FF:000007">
    <property type="entry name" value="Periplasmic serine endoprotease DegP-like"/>
    <property type="match status" value="1"/>
</dbReference>
<dbReference type="AlphaFoldDB" id="A0A7G8Q473"/>
<reference evidence="20 21" key="1">
    <citation type="submission" date="2020-08" db="EMBL/GenBank/DDBJ databases">
        <title>Dyella sp. G9 isolated from forest soil.</title>
        <authorList>
            <person name="Fu J."/>
            <person name="Qiu L."/>
        </authorList>
    </citation>
    <scope>NUCLEOTIDE SEQUENCE [LARGE SCALE GENOMIC DNA]</scope>
    <source>
        <strain evidence="20 21">G9</strain>
    </source>
</reference>
<dbReference type="PRINTS" id="PR00834">
    <property type="entry name" value="PROTEASES2C"/>
</dbReference>
<dbReference type="Proteomes" id="UP000515873">
    <property type="component" value="Chromosome"/>
</dbReference>
<name>A0A7G8Q473_9GAMM</name>
<comment type="subcellular location">
    <subcellularLocation>
        <location evidence="3">Periplasm</location>
    </subcellularLocation>
</comment>
<proteinExistence type="inferred from homology"/>
<evidence type="ECO:0000256" key="16">
    <source>
        <dbReference type="PIRSR" id="PIRSR611782-2"/>
    </source>
</evidence>
<dbReference type="EMBL" id="CP060412">
    <property type="protein sequence ID" value="QNK01581.1"/>
    <property type="molecule type" value="Genomic_DNA"/>
</dbReference>
<keyword evidence="7 20" id="KW-0645">Protease</keyword>
<dbReference type="GO" id="GO:0004252">
    <property type="term" value="F:serine-type endopeptidase activity"/>
    <property type="evidence" value="ECO:0007669"/>
    <property type="project" value="InterPro"/>
</dbReference>
<accession>A0A7G8Q473</accession>
<evidence type="ECO:0000256" key="5">
    <source>
        <dbReference type="ARBA" id="ARBA00013035"/>
    </source>
</evidence>
<evidence type="ECO:0000313" key="21">
    <source>
        <dbReference type="Proteomes" id="UP000515873"/>
    </source>
</evidence>
<feature type="region of interest" description="Disordered" evidence="17">
    <location>
        <begin position="55"/>
        <end position="85"/>
    </location>
</feature>
<dbReference type="KEGG" id="dtl:H8F01_21550"/>
<comment type="similarity">
    <text evidence="4">Belongs to the peptidase S1C family.</text>
</comment>
<evidence type="ECO:0000259" key="19">
    <source>
        <dbReference type="PROSITE" id="PS50106"/>
    </source>
</evidence>
<evidence type="ECO:0000256" key="1">
    <source>
        <dbReference type="ARBA" id="ARBA00001772"/>
    </source>
</evidence>
<sequence>MNRLALRTLSCAAVMSLALAGGVQAQNAAPAMSGLPDFTSIVQKNAPAVVHVEAKYSGKKQSKARPGSRSMPGMPGDDDDSDDPQAEMFRRFFGMPMMPSPEEQARTSLGSGFIISPDGYVLTNTHVVDGADTVTVRLQDRRVLTAKVVGSDPQYDIALLKIDAKGGLPAVSIGDSRTLKPGQWVLAIGSPFGFDYTVTQGIVSAVGRNLGSQDQPYTSFIQTDVPINRGNSGGPLFDLQGRVVGVNSQIYSNTGGYQGVAFSIPIDVAMNVVKQIKDKGYVSRGQLGVMVQQVSDDMVKALKLDNATGAAVTQVTKGSAAEKAGIRPGDVILAYNGQSINSSADLPPLVGQTPPGTKANVEILRDGKKETVAVTVAEMPRDKKAAMASSDGEQPAARSAASALGLSVQDLDSDTRQQLGLKAGEGVAISNVTGPVAARAGLQPGDVVLMVNQKKVGSVTAFRDATKDAKPGDTVLLLVRHGDQSGFVGLTVPGGKDE</sequence>
<keyword evidence="8 18" id="KW-0732">Signal</keyword>
<evidence type="ECO:0000256" key="3">
    <source>
        <dbReference type="ARBA" id="ARBA00004418"/>
    </source>
</evidence>
<evidence type="ECO:0000256" key="2">
    <source>
        <dbReference type="ARBA" id="ARBA00002610"/>
    </source>
</evidence>
<keyword evidence="21" id="KW-1185">Reference proteome</keyword>
<dbReference type="SUPFAM" id="SSF50156">
    <property type="entry name" value="PDZ domain-like"/>
    <property type="match status" value="2"/>
</dbReference>
<feature type="domain" description="PDZ" evidence="19">
    <location>
        <begin position="398"/>
        <end position="483"/>
    </location>
</feature>
<evidence type="ECO:0000256" key="18">
    <source>
        <dbReference type="SAM" id="SignalP"/>
    </source>
</evidence>
<evidence type="ECO:0000256" key="7">
    <source>
        <dbReference type="ARBA" id="ARBA00022670"/>
    </source>
</evidence>
<evidence type="ECO:0000313" key="20">
    <source>
        <dbReference type="EMBL" id="QNK01581.1"/>
    </source>
</evidence>
<dbReference type="SUPFAM" id="SSF50494">
    <property type="entry name" value="Trypsin-like serine proteases"/>
    <property type="match status" value="1"/>
</dbReference>
<dbReference type="InterPro" id="IPR009003">
    <property type="entry name" value="Peptidase_S1_PA"/>
</dbReference>
<evidence type="ECO:0000256" key="8">
    <source>
        <dbReference type="ARBA" id="ARBA00022729"/>
    </source>
</evidence>
<evidence type="ECO:0000256" key="14">
    <source>
        <dbReference type="ARBA" id="ARBA00032850"/>
    </source>
</evidence>
<dbReference type="RefSeq" id="WP_187057042.1">
    <property type="nucleotide sequence ID" value="NZ_CP060412.1"/>
</dbReference>
<feature type="active site" description="Charge relay system" evidence="15">
    <location>
        <position position="126"/>
    </location>
</feature>
<evidence type="ECO:0000256" key="12">
    <source>
        <dbReference type="ARBA" id="ARBA00022825"/>
    </source>
</evidence>
<dbReference type="EC" id="3.4.21.107" evidence="5"/>
<dbReference type="PROSITE" id="PS50106">
    <property type="entry name" value="PDZ"/>
    <property type="match status" value="2"/>
</dbReference>
<feature type="domain" description="PDZ" evidence="19">
    <location>
        <begin position="283"/>
        <end position="342"/>
    </location>
</feature>
<dbReference type="NCBIfam" id="TIGR02037">
    <property type="entry name" value="degP_htrA_DO"/>
    <property type="match status" value="1"/>
</dbReference>
<comment type="function">
    <text evidence="2">Might be efficient in the degradation of transiently denatured and unfolded proteins which accumulate in the periplasm following stress conditions.</text>
</comment>
<dbReference type="InterPro" id="IPR001940">
    <property type="entry name" value="Peptidase_S1C"/>
</dbReference>
<dbReference type="Gene3D" id="2.30.42.10">
    <property type="match status" value="1"/>
</dbReference>
<keyword evidence="10" id="KW-0574">Periplasm</keyword>
<feature type="active site" description="Charge relay system" evidence="15">
    <location>
        <position position="232"/>
    </location>
</feature>
<dbReference type="PANTHER" id="PTHR22939">
    <property type="entry name" value="SERINE PROTEASE FAMILY S1C HTRA-RELATED"/>
    <property type="match status" value="1"/>
</dbReference>